<feature type="region of interest" description="Disordered" evidence="1">
    <location>
        <begin position="1424"/>
        <end position="1453"/>
    </location>
</feature>
<evidence type="ECO:0000313" key="2">
    <source>
        <dbReference type="EMBL" id="PWN96890.1"/>
    </source>
</evidence>
<feature type="compositionally biased region" description="Polar residues" evidence="1">
    <location>
        <begin position="245"/>
        <end position="258"/>
    </location>
</feature>
<feature type="compositionally biased region" description="Low complexity" evidence="1">
    <location>
        <begin position="378"/>
        <end position="393"/>
    </location>
</feature>
<feature type="compositionally biased region" description="Low complexity" evidence="1">
    <location>
        <begin position="1472"/>
        <end position="1509"/>
    </location>
</feature>
<feature type="compositionally biased region" description="Polar residues" evidence="1">
    <location>
        <begin position="1385"/>
        <end position="1407"/>
    </location>
</feature>
<dbReference type="STRING" id="58919.A0A316Z554"/>
<feature type="compositionally biased region" description="Low complexity" evidence="1">
    <location>
        <begin position="183"/>
        <end position="200"/>
    </location>
</feature>
<feature type="region of interest" description="Disordered" evidence="1">
    <location>
        <begin position="539"/>
        <end position="589"/>
    </location>
</feature>
<feature type="compositionally biased region" description="Polar residues" evidence="1">
    <location>
        <begin position="152"/>
        <end position="165"/>
    </location>
</feature>
<feature type="compositionally biased region" description="Basic residues" evidence="1">
    <location>
        <begin position="1510"/>
        <end position="1521"/>
    </location>
</feature>
<organism evidence="2 3">
    <name type="scientific">Tilletiopsis washingtonensis</name>
    <dbReference type="NCBI Taxonomy" id="58919"/>
    <lineage>
        <taxon>Eukaryota</taxon>
        <taxon>Fungi</taxon>
        <taxon>Dikarya</taxon>
        <taxon>Basidiomycota</taxon>
        <taxon>Ustilaginomycotina</taxon>
        <taxon>Exobasidiomycetes</taxon>
        <taxon>Entylomatales</taxon>
        <taxon>Entylomatales incertae sedis</taxon>
        <taxon>Tilletiopsis</taxon>
    </lineage>
</organism>
<feature type="region of interest" description="Disordered" evidence="1">
    <location>
        <begin position="1379"/>
        <end position="1408"/>
    </location>
</feature>
<dbReference type="OrthoDB" id="3367101at2759"/>
<feature type="compositionally biased region" description="Acidic residues" evidence="1">
    <location>
        <begin position="394"/>
        <end position="406"/>
    </location>
</feature>
<feature type="region of interest" description="Disordered" evidence="1">
    <location>
        <begin position="1128"/>
        <end position="1184"/>
    </location>
</feature>
<accession>A0A316Z554</accession>
<protein>
    <submittedName>
        <fullName evidence="2">Uncharacterized protein</fullName>
    </submittedName>
</protein>
<feature type="compositionally biased region" description="Low complexity" evidence="1">
    <location>
        <begin position="347"/>
        <end position="366"/>
    </location>
</feature>
<dbReference type="GeneID" id="37273337"/>
<dbReference type="EMBL" id="KZ819297">
    <property type="protein sequence ID" value="PWN96890.1"/>
    <property type="molecule type" value="Genomic_DNA"/>
</dbReference>
<evidence type="ECO:0000256" key="1">
    <source>
        <dbReference type="SAM" id="MobiDB-lite"/>
    </source>
</evidence>
<sequence length="1699" mass="179081">MAHLDAGASPVERTLRRKTSALRPAAGHGLGLGSGSGAGLWLNGSAEATDDEHMVDQQLGLQEHTYHIPAELAGRGGKGMPTGLGLSLDGEAIASEMRAAVSSDEVDLDLSFDFVSSLEGHRRYVSHDGEAPRAVSAASSLAPTPQRPSNPTPSRAGAPTSSLAGTPTHMPGSGMHELGVPNVPSLVATSASPSLSPASPRGMATAASWTTRQRKRPPAPLNFLRPGAVPDAKKKQRAQLDELNTRSYFSPVTPQHGGNMTDDGDIDSDDSPLPRTPLSATRRGVDAGLSRPPLVRASSSKSSLSLASGPSPHLPPTEPLPALPSNADVAQLVRQQRMKAQAKQLRGEGSSAHSHSTSASSGSHYALGVEVLDAPGPSQSRASSFDAARSSSEAMEEVAADEDDEYDYRRHLRHQPHPRSAPLRPPTASSAGAASFATAQAPARAAKREGDRDSSGSIESFMTAITAATGEAHDSALAEVPPPLPSSNALCLSLGASDRSLPQPQPHRREDLRASRASSGILLADDFAAYAALQRTERAKSASASPLLSDSGDTSATPSTLFSPLFSEPGTARTGAAGSEYTHTTASSVGSPVGNFSKLFSVATKGRRASAADALLAAPNSASMGRLMSAPGEGQAGVSQQTIREEATGSPSEEGVHERRRERTVSGMPRSETAQWIRSQGGVAADDADSDEPVHEPMVISSDSTDAADELFRPRTSFAASEGAGSMLHYNGARRMSDVKGPWPQSPLLLDVAKASSSPAAPISAADAYARAIEGGMHAQASGLNLHEALVDPIVRESEPSFASNLGIGLGLDLGAPAVVEKEDSSLPTMGLNARHETDVTVARVHLTDARQALADTAAGMSKPLASAAVSDRLPLKPSASFSSSIEGFACNVTPPIASMPLPGMVEDVSIELQAPVRAKVAIAAGETQRNSTLSVLDPAATSDLSRPSSKAHNSTTTGWGALSNLRWGNKFFSVASSSAVSGSDALADSRPTPMRSLTLVDKRDVQSRRAAAIAERRTSQGHRRSRSREDLASIVQQLKKSDRGVASAPASAVLPDAATFQAADEPTTTMPEAAHTEGRSSKRVKRRSRIRYLSNGNEIHLNIGEDAEPNAQPAPLDELKSPRVAASPTGWTPRLHFGPFWAAGGSQQTTEGEMPAQDQGMQQAGSPATPGSPWLDFEDGDGGMQASRDRLRLLASQAMPGATLPHQYLTGEAEGLRHRSILSRPAHRPCASVPPTATIVPYGWASGANKRASGSARVLLHDAETWEEGVIDVEERRARGVAQEQAQGRPMSIFVPTSAIEAHLLRAAGVSTNLDARREQRRSRMLAPLRHPAAVFGETLPSRSLFFAGFLGMPWLWLIGGWYVGSDGLLITPSEACRSRNTRRSGASPTARTARPSSPRTMSRSATARAVCAGSRAARRCTPTRPSTPCAARTCARSPRATPSPPSVCRPRARGPSAACFLPHPRWHSSARLSATSTSRLTRAPNSTRRASAMATTAAPRRSAPCSRRLPRRARPRTARRWTCTTRSTPSSTRVRTSRPPSRTIRGPFPSRTSAWRRRRAPSSACVPCCAAGASLSRSCCTTASPQSWPASSCCGAWVPRLPSSARVFETPASGAPHTQVRLHAAARTRHWRLFFPRRSVAASAAPDAAAAASCLSRLLFLSLATPLRPLPHCPRFAFFSRRRLARCRAPHTRFAPA</sequence>
<feature type="compositionally biased region" description="Low complexity" evidence="1">
    <location>
        <begin position="292"/>
        <end position="311"/>
    </location>
</feature>
<gene>
    <name evidence="2" type="ORF">FA09DRAFT_71138</name>
</gene>
<feature type="region of interest" description="Disordered" evidence="1">
    <location>
        <begin position="629"/>
        <end position="675"/>
    </location>
</feature>
<name>A0A316Z554_9BASI</name>
<reference evidence="2 3" key="1">
    <citation type="journal article" date="2018" name="Mol. Biol. Evol.">
        <title>Broad Genomic Sampling Reveals a Smut Pathogenic Ancestry of the Fungal Clade Ustilaginomycotina.</title>
        <authorList>
            <person name="Kijpornyongpan T."/>
            <person name="Mondo S.J."/>
            <person name="Barry K."/>
            <person name="Sandor L."/>
            <person name="Lee J."/>
            <person name="Lipzen A."/>
            <person name="Pangilinan J."/>
            <person name="LaButti K."/>
            <person name="Hainaut M."/>
            <person name="Henrissat B."/>
            <person name="Grigoriev I.V."/>
            <person name="Spatafora J.W."/>
            <person name="Aime M.C."/>
        </authorList>
    </citation>
    <scope>NUCLEOTIDE SEQUENCE [LARGE SCALE GENOMIC DNA]</scope>
    <source>
        <strain evidence="2 3">MCA 4186</strain>
    </source>
</reference>
<proteinExistence type="predicted"/>
<feature type="region of interest" description="Disordered" evidence="1">
    <location>
        <begin position="127"/>
        <end position="516"/>
    </location>
</feature>
<dbReference type="Proteomes" id="UP000245946">
    <property type="component" value="Unassembled WGS sequence"/>
</dbReference>
<feature type="compositionally biased region" description="Low complexity" evidence="1">
    <location>
        <begin position="428"/>
        <end position="444"/>
    </location>
</feature>
<evidence type="ECO:0000313" key="3">
    <source>
        <dbReference type="Proteomes" id="UP000245946"/>
    </source>
</evidence>
<feature type="compositionally biased region" description="Pro residues" evidence="1">
    <location>
        <begin position="312"/>
        <end position="322"/>
    </location>
</feature>
<feature type="compositionally biased region" description="Low complexity" evidence="1">
    <location>
        <begin position="1522"/>
        <end position="1545"/>
    </location>
</feature>
<feature type="compositionally biased region" description="Basic and acidic residues" evidence="1">
    <location>
        <begin position="654"/>
        <end position="664"/>
    </location>
</feature>
<feature type="region of interest" description="Disordered" evidence="1">
    <location>
        <begin position="1065"/>
        <end position="1089"/>
    </location>
</feature>
<dbReference type="RefSeq" id="XP_025597169.1">
    <property type="nucleotide sequence ID" value="XM_025745793.1"/>
</dbReference>
<feature type="region of interest" description="Disordered" evidence="1">
    <location>
        <begin position="1472"/>
        <end position="1555"/>
    </location>
</feature>
<keyword evidence="3" id="KW-1185">Reference proteome</keyword>
<feature type="compositionally biased region" description="Polar residues" evidence="1">
    <location>
        <begin position="542"/>
        <end position="562"/>
    </location>
</feature>